<dbReference type="RefSeq" id="WP_167973374.1">
    <property type="nucleotide sequence ID" value="NZ_VSRL01000034.1"/>
</dbReference>
<evidence type="ECO:0000313" key="2">
    <source>
        <dbReference type="EMBL" id="NKE57544.1"/>
    </source>
</evidence>
<feature type="transmembrane region" description="Helical" evidence="1">
    <location>
        <begin position="32"/>
        <end position="53"/>
    </location>
</feature>
<keyword evidence="3" id="KW-1185">Reference proteome</keyword>
<keyword evidence="1" id="KW-0472">Membrane</keyword>
<accession>A0ABX1FFL8</accession>
<evidence type="ECO:0000256" key="1">
    <source>
        <dbReference type="SAM" id="Phobius"/>
    </source>
</evidence>
<dbReference type="EMBL" id="VSRL01000034">
    <property type="protein sequence ID" value="NKE57544.1"/>
    <property type="molecule type" value="Genomic_DNA"/>
</dbReference>
<name>A0ABX1FFL8_9PSEU</name>
<feature type="transmembrane region" description="Helical" evidence="1">
    <location>
        <begin position="134"/>
        <end position="159"/>
    </location>
</feature>
<protein>
    <submittedName>
        <fullName evidence="2">Uncharacterized protein</fullName>
    </submittedName>
</protein>
<comment type="caution">
    <text evidence="2">The sequence shown here is derived from an EMBL/GenBank/DDBJ whole genome shotgun (WGS) entry which is preliminary data.</text>
</comment>
<proteinExistence type="predicted"/>
<keyword evidence="1" id="KW-1133">Transmembrane helix</keyword>
<organism evidence="2 3">
    <name type="scientific">Lentzea indica</name>
    <dbReference type="NCBI Taxonomy" id="2604800"/>
    <lineage>
        <taxon>Bacteria</taxon>
        <taxon>Bacillati</taxon>
        <taxon>Actinomycetota</taxon>
        <taxon>Actinomycetes</taxon>
        <taxon>Pseudonocardiales</taxon>
        <taxon>Pseudonocardiaceae</taxon>
        <taxon>Lentzea</taxon>
    </lineage>
</organism>
<gene>
    <name evidence="2" type="ORF">FXN61_12140</name>
</gene>
<keyword evidence="1" id="KW-0812">Transmembrane</keyword>
<dbReference type="Proteomes" id="UP001515943">
    <property type="component" value="Unassembled WGS sequence"/>
</dbReference>
<sequence length="164" mass="16830">MSVVLVAAAAPFVVASSHLVPSDDLLRVANWVVPAGAGGVVWAVGWMDLFSIYDGLRPLGIAEHMAAANRFGEGAWWEWPAAYPGDPIKSVIVGFAGGGRGGAVGVALSVSAAVRDRTGGVGVLTSAPYDADEFFWGHVAITVIAGAALTTGAAMSCFVRCRRS</sequence>
<evidence type="ECO:0000313" key="3">
    <source>
        <dbReference type="Proteomes" id="UP001515943"/>
    </source>
</evidence>
<reference evidence="2 3" key="1">
    <citation type="submission" date="2019-08" db="EMBL/GenBank/DDBJ databases">
        <title>Lentzea from Indian Himalayas.</title>
        <authorList>
            <person name="Mandal S."/>
            <person name="Mallick Gupta A."/>
            <person name="Maiti P.K."/>
            <person name="Sarkar J."/>
            <person name="Mandal S."/>
        </authorList>
    </citation>
    <scope>NUCLEOTIDE SEQUENCE [LARGE SCALE GENOMIC DNA]</scope>
    <source>
        <strain evidence="2 3">PSKA42</strain>
    </source>
</reference>